<dbReference type="GO" id="GO:0016042">
    <property type="term" value="P:lipid catabolic process"/>
    <property type="evidence" value="ECO:0007669"/>
    <property type="project" value="UniProtKB-UniRule"/>
</dbReference>
<dbReference type="EMBL" id="BLJN01000002">
    <property type="protein sequence ID" value="GFE80407.1"/>
    <property type="molecule type" value="Genomic_DNA"/>
</dbReference>
<feature type="chain" id="PRO_5032883801" evidence="5">
    <location>
        <begin position="28"/>
        <end position="741"/>
    </location>
</feature>
<name>A0A829YAT7_9GAMM</name>
<dbReference type="InterPro" id="IPR050301">
    <property type="entry name" value="NTE"/>
</dbReference>
<feature type="signal peptide" evidence="5">
    <location>
        <begin position="1"/>
        <end position="27"/>
    </location>
</feature>
<feature type="short sequence motif" description="GXSXG" evidence="4">
    <location>
        <begin position="65"/>
        <end position="69"/>
    </location>
</feature>
<protein>
    <submittedName>
        <fullName evidence="7">Patatin</fullName>
    </submittedName>
</protein>
<dbReference type="GO" id="GO:0016787">
    <property type="term" value="F:hydrolase activity"/>
    <property type="evidence" value="ECO:0007669"/>
    <property type="project" value="UniProtKB-UniRule"/>
</dbReference>
<dbReference type="InterPro" id="IPR002641">
    <property type="entry name" value="PNPLA_dom"/>
</dbReference>
<dbReference type="Gene3D" id="2.40.160.50">
    <property type="entry name" value="membrane protein fhac: a member of the omp85/tpsb transporter family"/>
    <property type="match status" value="1"/>
</dbReference>
<evidence type="ECO:0000256" key="5">
    <source>
        <dbReference type="SAM" id="SignalP"/>
    </source>
</evidence>
<evidence type="ECO:0000256" key="3">
    <source>
        <dbReference type="ARBA" id="ARBA00023098"/>
    </source>
</evidence>
<accession>A0A829YAT7</accession>
<dbReference type="SUPFAM" id="SSF52151">
    <property type="entry name" value="FabD/lysophospholipase-like"/>
    <property type="match status" value="1"/>
</dbReference>
<proteinExistence type="predicted"/>
<feature type="short sequence motif" description="DGA/G" evidence="4">
    <location>
        <begin position="213"/>
        <end position="215"/>
    </location>
</feature>
<keyword evidence="3 4" id="KW-0443">Lipid metabolism</keyword>
<feature type="domain" description="PNPLA" evidence="6">
    <location>
        <begin position="34"/>
        <end position="226"/>
    </location>
</feature>
<evidence type="ECO:0000256" key="2">
    <source>
        <dbReference type="ARBA" id="ARBA00022963"/>
    </source>
</evidence>
<evidence type="ECO:0000259" key="6">
    <source>
        <dbReference type="PROSITE" id="PS51635"/>
    </source>
</evidence>
<keyword evidence="8" id="KW-1185">Reference proteome</keyword>
<evidence type="ECO:0000313" key="7">
    <source>
        <dbReference type="EMBL" id="GFE80407.1"/>
    </source>
</evidence>
<dbReference type="PANTHER" id="PTHR14226">
    <property type="entry name" value="NEUROPATHY TARGET ESTERASE/SWISS CHEESE D.MELANOGASTER"/>
    <property type="match status" value="1"/>
</dbReference>
<dbReference type="RefSeq" id="WP_161812091.1">
    <property type="nucleotide sequence ID" value="NZ_BLJN01000002.1"/>
</dbReference>
<organism evidence="7 8">
    <name type="scientific">Steroidobacter agaridevorans</name>
    <dbReference type="NCBI Taxonomy" id="2695856"/>
    <lineage>
        <taxon>Bacteria</taxon>
        <taxon>Pseudomonadati</taxon>
        <taxon>Pseudomonadota</taxon>
        <taxon>Gammaproteobacteria</taxon>
        <taxon>Steroidobacterales</taxon>
        <taxon>Steroidobacteraceae</taxon>
        <taxon>Steroidobacter</taxon>
    </lineage>
</organism>
<keyword evidence="5" id="KW-0732">Signal</keyword>
<dbReference type="Pfam" id="PF01734">
    <property type="entry name" value="Patatin"/>
    <property type="match status" value="1"/>
</dbReference>
<dbReference type="Proteomes" id="UP000445000">
    <property type="component" value="Unassembled WGS sequence"/>
</dbReference>
<sequence length="741" mass="80388">MECTHWRQAARGLLLLLATCVSNLAHAEGERIGLVLGGGGARGAAHIGVLKVLERERIPIHAITGTSVGSIVGGLYAAGYSPDEIEQAIGSIDWIDIFHDDTARRERPMRQKETDIGIVANLEVGLEDGNLRFPTTLVRGQKLGLWLRRMFLGRGKVESFNDLPIAFRCVATDIGEVKPVVFQSGDLALAVRASMAVPGAFAPVKHEGRVLVDGGVVNNIPIDVAREMGVDRLIVVDVGQPLAPAESVQSGVQVLVQMVSGMMRDRTQQSLSKMGSRDVLLRPEMGLLTSASFQEAIEGVDAGEKAALAAVEQLREMSVSEAAYQTWQRTQRESYSPPKTVAFVDVEASQSATSEFVHDRLSAKAGEPLDLKALENDITGSFGRGTYESISYHMDTDEQGRPGVRVVPVDASIGRTLFRAGLQIDDDFAGNSDYQLNLEGRVTSLTEKGGEWRTLVGLGRVLSIGTDVYLPFAQRGNWFVAPSIEYSALNQPLVAEGDTVAQYRLTTYGGAFKIGRDIGDRLQLSTSLVRSRARADLKVGLPEFAELDSEDVGGVEAGILWDSLDNVRFPRHGMRTEIAYTMFDTSLGSDQDGDLLRVSFDKAYSFGRNTVMLGGRASMSSDETGALQTLSTLGGLTFLSGLSERELIGTQMLFFRGIYYRRLTRQSLLFDLPVYLAGSLEAGNAWLDRSEVSTGDLIKAGSVFLGLDLPIGPLQLGYGRTFDGRDAVYLSFGSLVLPNYR</sequence>
<dbReference type="PROSITE" id="PS51635">
    <property type="entry name" value="PNPLA"/>
    <property type="match status" value="1"/>
</dbReference>
<keyword evidence="1 4" id="KW-0378">Hydrolase</keyword>
<evidence type="ECO:0000256" key="4">
    <source>
        <dbReference type="PROSITE-ProRule" id="PRU01161"/>
    </source>
</evidence>
<feature type="active site" description="Nucleophile" evidence="4">
    <location>
        <position position="67"/>
    </location>
</feature>
<feature type="short sequence motif" description="GXGXXG" evidence="4">
    <location>
        <begin position="38"/>
        <end position="43"/>
    </location>
</feature>
<comment type="caution">
    <text evidence="7">The sequence shown here is derived from an EMBL/GenBank/DDBJ whole genome shotgun (WGS) entry which is preliminary data.</text>
</comment>
<evidence type="ECO:0000313" key="8">
    <source>
        <dbReference type="Proteomes" id="UP000445000"/>
    </source>
</evidence>
<dbReference type="Gene3D" id="3.40.1090.10">
    <property type="entry name" value="Cytosolic phospholipase A2 catalytic domain"/>
    <property type="match status" value="2"/>
</dbReference>
<gene>
    <name evidence="7" type="primary">plpD_1</name>
    <name evidence="7" type="ORF">GCM10011487_24070</name>
</gene>
<dbReference type="PANTHER" id="PTHR14226:SF76">
    <property type="entry name" value="NTE FAMILY PROTEIN RSSA"/>
    <property type="match status" value="1"/>
</dbReference>
<reference evidence="8" key="1">
    <citation type="submission" date="2020-01" db="EMBL/GenBank/DDBJ databases">
        <title>'Steroidobacter agaridevorans' sp. nov., agar-degrading bacteria isolated from rhizosphere soils.</title>
        <authorList>
            <person name="Ikenaga M."/>
            <person name="Kataoka M."/>
            <person name="Murouchi A."/>
            <person name="Katsuragi S."/>
            <person name="Sakai M."/>
        </authorList>
    </citation>
    <scope>NUCLEOTIDE SEQUENCE [LARGE SCALE GENOMIC DNA]</scope>
    <source>
        <strain evidence="8">YU21-B</strain>
    </source>
</reference>
<evidence type="ECO:0000256" key="1">
    <source>
        <dbReference type="ARBA" id="ARBA00022801"/>
    </source>
</evidence>
<dbReference type="AlphaFoldDB" id="A0A829YAT7"/>
<keyword evidence="2 4" id="KW-0442">Lipid degradation</keyword>
<dbReference type="InterPro" id="IPR016035">
    <property type="entry name" value="Acyl_Trfase/lysoPLipase"/>
</dbReference>
<feature type="active site" description="Proton acceptor" evidence="4">
    <location>
        <position position="213"/>
    </location>
</feature>